<dbReference type="EMBL" id="AAYH02000045">
    <property type="protein sequence ID" value="EDO53633.1"/>
    <property type="molecule type" value="Genomic_DNA"/>
</dbReference>
<organism evidence="1 2">
    <name type="scientific">Bacteroides uniformis (strain ATCC 8492 / DSM 6597 / CCUG 4942 / CIP 103695 / JCM 5828 / KCTC 5204 / NCTC 13054 / VPI 0061)</name>
    <dbReference type="NCBI Taxonomy" id="411479"/>
    <lineage>
        <taxon>Bacteria</taxon>
        <taxon>Pseudomonadati</taxon>
        <taxon>Bacteroidota</taxon>
        <taxon>Bacteroidia</taxon>
        <taxon>Bacteroidales</taxon>
        <taxon>Bacteroidaceae</taxon>
        <taxon>Bacteroides</taxon>
    </lineage>
</organism>
<dbReference type="Proteomes" id="UP000004110">
    <property type="component" value="Unassembled WGS sequence"/>
</dbReference>
<evidence type="ECO:0000313" key="2">
    <source>
        <dbReference type="Proteomes" id="UP000004110"/>
    </source>
</evidence>
<reference evidence="1" key="2">
    <citation type="submission" date="2013-11" db="EMBL/GenBank/DDBJ databases">
        <title>Draft genome sequence of Bacteroides uniformis (ATCC 8492).</title>
        <authorList>
            <person name="Sudarsanam P."/>
            <person name="Ley R."/>
            <person name="Guruge J."/>
            <person name="Turnbaugh P.J."/>
            <person name="Mahowald M."/>
            <person name="Liep D."/>
            <person name="Gordon J."/>
        </authorList>
    </citation>
    <scope>NUCLEOTIDE SEQUENCE</scope>
    <source>
        <strain evidence="1">ATCC 8492</strain>
    </source>
</reference>
<comment type="caution">
    <text evidence="1">The sequence shown here is derived from an EMBL/GenBank/DDBJ whole genome shotgun (WGS) entry which is preliminary data.</text>
</comment>
<accession>A0ABC9NA81</accession>
<name>A0ABC9NA81_BACUC</name>
<evidence type="ECO:0000313" key="1">
    <source>
        <dbReference type="EMBL" id="EDO53633.1"/>
    </source>
</evidence>
<protein>
    <submittedName>
        <fullName evidence="1">Uncharacterized protein</fullName>
    </submittedName>
</protein>
<dbReference type="AlphaFoldDB" id="A0ABC9NA81"/>
<proteinExistence type="predicted"/>
<sequence>MNKEKDSFIWIKNASTQCFVALFPESTKTMLSWQVF</sequence>
<gene>
    <name evidence="1" type="ORF">BACUNI_02912</name>
</gene>
<reference evidence="1" key="1">
    <citation type="submission" date="2007-06" db="EMBL/GenBank/DDBJ databases">
        <authorList>
            <person name="Fulton L."/>
            <person name="Clifton S."/>
            <person name="Fulton B."/>
            <person name="Xu J."/>
            <person name="Minx P."/>
            <person name="Pepin K.H."/>
            <person name="Johnson M."/>
            <person name="Thiruvilangam P."/>
            <person name="Bhonagiri V."/>
            <person name="Nash W.E."/>
            <person name="Mardis E.R."/>
            <person name="Wilson R.K."/>
        </authorList>
    </citation>
    <scope>NUCLEOTIDE SEQUENCE [LARGE SCALE GENOMIC DNA]</scope>
    <source>
        <strain evidence="1">ATCC 8492</strain>
    </source>
</reference>
<keyword evidence="2" id="KW-1185">Reference proteome</keyword>